<feature type="region of interest" description="Disordered" evidence="1">
    <location>
        <begin position="35"/>
        <end position="79"/>
    </location>
</feature>
<organism evidence="3 4">
    <name type="scientific">Gomphillus americanus</name>
    <dbReference type="NCBI Taxonomy" id="1940652"/>
    <lineage>
        <taxon>Eukaryota</taxon>
        <taxon>Fungi</taxon>
        <taxon>Dikarya</taxon>
        <taxon>Ascomycota</taxon>
        <taxon>Pezizomycotina</taxon>
        <taxon>Lecanoromycetes</taxon>
        <taxon>OSLEUM clade</taxon>
        <taxon>Ostropomycetidae</taxon>
        <taxon>Ostropales</taxon>
        <taxon>Graphidaceae</taxon>
        <taxon>Gomphilloideae</taxon>
        <taxon>Gomphillus</taxon>
    </lineage>
</organism>
<protein>
    <submittedName>
        <fullName evidence="3">Uncharacterized protein</fullName>
    </submittedName>
</protein>
<dbReference type="AlphaFoldDB" id="A0A8H3IS26"/>
<evidence type="ECO:0000256" key="1">
    <source>
        <dbReference type="SAM" id="MobiDB-lite"/>
    </source>
</evidence>
<feature type="compositionally biased region" description="Polar residues" evidence="1">
    <location>
        <begin position="37"/>
        <end position="55"/>
    </location>
</feature>
<evidence type="ECO:0000313" key="3">
    <source>
        <dbReference type="EMBL" id="CAF9925310.1"/>
    </source>
</evidence>
<dbReference type="EMBL" id="CAJPDQ010000023">
    <property type="protein sequence ID" value="CAF9925310.1"/>
    <property type="molecule type" value="Genomic_DNA"/>
</dbReference>
<comment type="caution">
    <text evidence="3">The sequence shown here is derived from an EMBL/GenBank/DDBJ whole genome shotgun (WGS) entry which is preliminary data.</text>
</comment>
<keyword evidence="2" id="KW-0732">Signal</keyword>
<proteinExistence type="predicted"/>
<evidence type="ECO:0000313" key="4">
    <source>
        <dbReference type="Proteomes" id="UP000664169"/>
    </source>
</evidence>
<reference evidence="3" key="1">
    <citation type="submission" date="2021-03" db="EMBL/GenBank/DDBJ databases">
        <authorList>
            <person name="Tagirdzhanova G."/>
        </authorList>
    </citation>
    <scope>NUCLEOTIDE SEQUENCE</scope>
</reference>
<dbReference type="Proteomes" id="UP000664169">
    <property type="component" value="Unassembled WGS sequence"/>
</dbReference>
<name>A0A8H3IS26_9LECA</name>
<feature type="chain" id="PRO_5034470938" evidence="2">
    <location>
        <begin position="19"/>
        <end position="205"/>
    </location>
</feature>
<feature type="compositionally biased region" description="Polar residues" evidence="1">
    <location>
        <begin position="62"/>
        <end position="79"/>
    </location>
</feature>
<gene>
    <name evidence="3" type="ORF">GOMPHAMPRED_003855</name>
</gene>
<accession>A0A8H3IS26</accession>
<evidence type="ECO:0000256" key="2">
    <source>
        <dbReference type="SAM" id="SignalP"/>
    </source>
</evidence>
<keyword evidence="4" id="KW-1185">Reference proteome</keyword>
<feature type="signal peptide" evidence="2">
    <location>
        <begin position="1"/>
        <end position="18"/>
    </location>
</feature>
<sequence>MQTSTLLSLILLICACVAEPEIGTLHILYVRGEHRQNSSPTTKTEISKAQKQVRSFTKDSKTQQNPSQSKLQRQNSAPITKSNINAAKKQVQSSSQDEKNSLVADLVLGHQKDKAEASAAKSFASHRKAIDWHKQVNAHFVTSWKAFEQGNGDAQKKHNQKINWKSAMTAMHRQKAENHANDALEATGIARKMEISGLKFRNEKD</sequence>